<evidence type="ECO:0000256" key="1">
    <source>
        <dbReference type="ARBA" id="ARBA00022598"/>
    </source>
</evidence>
<keyword evidence="5" id="KW-0133">Cell shape</keyword>
<proteinExistence type="predicted"/>
<dbReference type="GO" id="GO:0005524">
    <property type="term" value="F:ATP binding"/>
    <property type="evidence" value="ECO:0007669"/>
    <property type="project" value="UniProtKB-KW"/>
</dbReference>
<dbReference type="InterPro" id="IPR036615">
    <property type="entry name" value="Mur_ligase_C_dom_sf"/>
</dbReference>
<evidence type="ECO:0000256" key="3">
    <source>
        <dbReference type="ARBA" id="ARBA00022741"/>
    </source>
</evidence>
<keyword evidence="1" id="KW-0436">Ligase</keyword>
<keyword evidence="7" id="KW-0131">Cell cycle</keyword>
<dbReference type="SUPFAM" id="SSF53244">
    <property type="entry name" value="MurD-like peptide ligases, peptide-binding domain"/>
    <property type="match status" value="1"/>
</dbReference>
<dbReference type="Proteomes" id="UP000231426">
    <property type="component" value="Unassembled WGS sequence"/>
</dbReference>
<dbReference type="AlphaFoldDB" id="A0A2M6W5M6"/>
<dbReference type="Gene3D" id="3.40.1190.10">
    <property type="entry name" value="Mur-like, catalytic domain"/>
    <property type="match status" value="1"/>
</dbReference>
<dbReference type="Gene3D" id="3.90.190.20">
    <property type="entry name" value="Mur ligase, C-terminal domain"/>
    <property type="match status" value="1"/>
</dbReference>
<keyword evidence="2" id="KW-0132">Cell division</keyword>
<gene>
    <name evidence="12" type="ORF">COU29_03800</name>
</gene>
<evidence type="ECO:0000256" key="5">
    <source>
        <dbReference type="ARBA" id="ARBA00022960"/>
    </source>
</evidence>
<dbReference type="PANTHER" id="PTHR43445:SF5">
    <property type="entry name" value="UDP-N-ACETYLMURAMATE--L-ALANYL-GAMMA-D-GLUTAMYL-MESO-2,6-DIAMINOHEPTANDIOATE LIGASE"/>
    <property type="match status" value="1"/>
</dbReference>
<dbReference type="Gene3D" id="3.40.50.720">
    <property type="entry name" value="NAD(P)-binding Rossmann-like Domain"/>
    <property type="match status" value="1"/>
</dbReference>
<dbReference type="GO" id="GO:0071555">
    <property type="term" value="P:cell wall organization"/>
    <property type="evidence" value="ECO:0007669"/>
    <property type="project" value="UniProtKB-KW"/>
</dbReference>
<evidence type="ECO:0000259" key="10">
    <source>
        <dbReference type="Pfam" id="PF02875"/>
    </source>
</evidence>
<dbReference type="GO" id="GO:0016881">
    <property type="term" value="F:acid-amino acid ligase activity"/>
    <property type="evidence" value="ECO:0007669"/>
    <property type="project" value="InterPro"/>
</dbReference>
<dbReference type="Pfam" id="PF02875">
    <property type="entry name" value="Mur_ligase_C"/>
    <property type="match status" value="1"/>
</dbReference>
<evidence type="ECO:0000256" key="2">
    <source>
        <dbReference type="ARBA" id="ARBA00022618"/>
    </source>
</evidence>
<evidence type="ECO:0000256" key="4">
    <source>
        <dbReference type="ARBA" id="ARBA00022840"/>
    </source>
</evidence>
<dbReference type="InterPro" id="IPR013221">
    <property type="entry name" value="Mur_ligase_cen"/>
</dbReference>
<evidence type="ECO:0000259" key="9">
    <source>
        <dbReference type="Pfam" id="PF01225"/>
    </source>
</evidence>
<dbReference type="InterPro" id="IPR036565">
    <property type="entry name" value="Mur-like_cat_sf"/>
</dbReference>
<dbReference type="GO" id="GO:0009252">
    <property type="term" value="P:peptidoglycan biosynthetic process"/>
    <property type="evidence" value="ECO:0007669"/>
    <property type="project" value="UniProtKB-KW"/>
</dbReference>
<keyword evidence="8" id="KW-0961">Cell wall biogenesis/degradation</keyword>
<evidence type="ECO:0008006" key="14">
    <source>
        <dbReference type="Google" id="ProtNLM"/>
    </source>
</evidence>
<dbReference type="GO" id="GO:0051301">
    <property type="term" value="P:cell division"/>
    <property type="evidence" value="ECO:0007669"/>
    <property type="project" value="UniProtKB-KW"/>
</dbReference>
<comment type="caution">
    <text evidence="12">The sequence shown here is derived from an EMBL/GenBank/DDBJ whole genome shotgun (WGS) entry which is preliminary data.</text>
</comment>
<keyword evidence="6" id="KW-0573">Peptidoglycan synthesis</keyword>
<dbReference type="EMBL" id="PFBV01000005">
    <property type="protein sequence ID" value="PIT88108.1"/>
    <property type="molecule type" value="Genomic_DNA"/>
</dbReference>
<organism evidence="12 13">
    <name type="scientific">Candidatus Magasanikbacteria bacterium CG10_big_fil_rev_8_21_14_0_10_36_32</name>
    <dbReference type="NCBI Taxonomy" id="1974646"/>
    <lineage>
        <taxon>Bacteria</taxon>
        <taxon>Candidatus Magasanikiibacteriota</taxon>
    </lineage>
</organism>
<dbReference type="InterPro" id="IPR004101">
    <property type="entry name" value="Mur_ligase_C"/>
</dbReference>
<evidence type="ECO:0000259" key="11">
    <source>
        <dbReference type="Pfam" id="PF08245"/>
    </source>
</evidence>
<dbReference type="PANTHER" id="PTHR43445">
    <property type="entry name" value="UDP-N-ACETYLMURAMATE--L-ALANINE LIGASE-RELATED"/>
    <property type="match status" value="1"/>
</dbReference>
<evidence type="ECO:0000256" key="7">
    <source>
        <dbReference type="ARBA" id="ARBA00023306"/>
    </source>
</evidence>
<feature type="domain" description="Mur ligase C-terminal" evidence="10">
    <location>
        <begin position="316"/>
        <end position="447"/>
    </location>
</feature>
<dbReference type="Pfam" id="PF01225">
    <property type="entry name" value="Mur_ligase"/>
    <property type="match status" value="1"/>
</dbReference>
<keyword evidence="4" id="KW-0067">ATP-binding</keyword>
<accession>A0A2M6W5M6</accession>
<evidence type="ECO:0000256" key="8">
    <source>
        <dbReference type="ARBA" id="ARBA00023316"/>
    </source>
</evidence>
<name>A0A2M6W5M6_9BACT</name>
<feature type="domain" description="Mur ligase central" evidence="11">
    <location>
        <begin position="108"/>
        <end position="294"/>
    </location>
</feature>
<dbReference type="SUPFAM" id="SSF51984">
    <property type="entry name" value="MurCD N-terminal domain"/>
    <property type="match status" value="1"/>
</dbReference>
<sequence length="459" mass="51383">MKHIHFIGICGVGMSALAILWKKKGWKVTGSDVGFYPPISTHLQEHKIEFYPGWHPEKMRTPDLVVVGNVAGSENPERLKVNNEKIPHLSYPELISQNLIRKNSIVCAGTYGKTSTAALLSWILIKANFKPAYMFGGLCTNLSISAGDDGGDWSIMEGDEYKTSQDNLNAKFFSYKPTHLLLTGLSWDHLDVYPTEKSYYEAFEKLLAMIPPSGIVVTCTDDQNIQKLLSLNKPVAPLKTYGKTDKNDYCYNNILMNKNGIQFKIKHNLEIYSIKSPMLGEYMAENICGVFAMAKEIGIQPELIIEAIAEFKGIKRRLEKRGEINGAFIFDDIAHSPTKAKSALSTLKKIFTGKIYAIFEPNTGNRQINAAPQYNNAFNNADEVIIPRLTKIKIDTENKNAVLDGARLAKIISQTNQTTKYIENDKELINYLKEKLSSNDAVIFLGSHGFRGMIESLIN</sequence>
<dbReference type="Pfam" id="PF08245">
    <property type="entry name" value="Mur_ligase_M"/>
    <property type="match status" value="1"/>
</dbReference>
<evidence type="ECO:0000256" key="6">
    <source>
        <dbReference type="ARBA" id="ARBA00022984"/>
    </source>
</evidence>
<dbReference type="GO" id="GO:0008360">
    <property type="term" value="P:regulation of cell shape"/>
    <property type="evidence" value="ECO:0007669"/>
    <property type="project" value="UniProtKB-KW"/>
</dbReference>
<keyword evidence="3" id="KW-0547">Nucleotide-binding</keyword>
<evidence type="ECO:0000313" key="13">
    <source>
        <dbReference type="Proteomes" id="UP000231426"/>
    </source>
</evidence>
<reference evidence="13" key="1">
    <citation type="submission" date="2017-09" db="EMBL/GenBank/DDBJ databases">
        <title>Depth-based differentiation of microbial function through sediment-hosted aquifers and enrichment of novel symbionts in the deep terrestrial subsurface.</title>
        <authorList>
            <person name="Probst A.J."/>
            <person name="Ladd B."/>
            <person name="Jarett J.K."/>
            <person name="Geller-Mcgrath D.E."/>
            <person name="Sieber C.M.K."/>
            <person name="Emerson J.B."/>
            <person name="Anantharaman K."/>
            <person name="Thomas B.C."/>
            <person name="Malmstrom R."/>
            <person name="Stieglmeier M."/>
            <person name="Klingl A."/>
            <person name="Woyke T."/>
            <person name="Ryan C.M."/>
            <person name="Banfield J.F."/>
        </authorList>
    </citation>
    <scope>NUCLEOTIDE SEQUENCE [LARGE SCALE GENOMIC DNA]</scope>
</reference>
<feature type="domain" description="Mur ligase N-terminal catalytic" evidence="9">
    <location>
        <begin position="3"/>
        <end position="99"/>
    </location>
</feature>
<evidence type="ECO:0000313" key="12">
    <source>
        <dbReference type="EMBL" id="PIT88108.1"/>
    </source>
</evidence>
<dbReference type="InterPro" id="IPR000713">
    <property type="entry name" value="Mur_ligase_N"/>
</dbReference>
<dbReference type="InterPro" id="IPR050061">
    <property type="entry name" value="MurCDEF_pg_biosynth"/>
</dbReference>
<protein>
    <recommendedName>
        <fullName evidence="14">UDP-N-acetylmuramate:L-alanyl-gamma-D-glutamyl-meso-diaminopimelate ligase</fullName>
    </recommendedName>
</protein>
<dbReference type="SUPFAM" id="SSF53623">
    <property type="entry name" value="MurD-like peptide ligases, catalytic domain"/>
    <property type="match status" value="1"/>
</dbReference>